<sequence length="57" mass="7120">MQLAARALDQERLRLLHQEIDQHSRRYRILKSQWRLFHLNEDKFERAKSQYLRGLKE</sequence>
<keyword evidence="2" id="KW-1185">Reference proteome</keyword>
<dbReference type="AlphaFoldDB" id="A0A0R2C5F0"/>
<comment type="caution">
    <text evidence="1">The sequence shown here is derived from an EMBL/GenBank/DDBJ whole genome shotgun (WGS) entry which is preliminary data.</text>
</comment>
<dbReference type="Proteomes" id="UP000051789">
    <property type="component" value="Unassembled WGS sequence"/>
</dbReference>
<protein>
    <submittedName>
        <fullName evidence="1">Uncharacterized protein</fullName>
    </submittedName>
</protein>
<name>A0A0R2C5F0_9LACO</name>
<gene>
    <name evidence="1" type="ORF">FD19_GL001595</name>
</gene>
<dbReference type="OrthoDB" id="6197054at2"/>
<proteinExistence type="predicted"/>
<organism evidence="1 2">
    <name type="scientific">Lacticaseibacillus thailandensis DSM 22698 = JCM 13996</name>
    <dbReference type="NCBI Taxonomy" id="1423810"/>
    <lineage>
        <taxon>Bacteria</taxon>
        <taxon>Bacillati</taxon>
        <taxon>Bacillota</taxon>
        <taxon>Bacilli</taxon>
        <taxon>Lactobacillales</taxon>
        <taxon>Lactobacillaceae</taxon>
        <taxon>Lacticaseibacillus</taxon>
    </lineage>
</organism>
<evidence type="ECO:0000313" key="1">
    <source>
        <dbReference type="EMBL" id="KRM86743.1"/>
    </source>
</evidence>
<accession>A0A0R2C5F0</accession>
<evidence type="ECO:0000313" key="2">
    <source>
        <dbReference type="Proteomes" id="UP000051789"/>
    </source>
</evidence>
<dbReference type="EMBL" id="AYZK01000005">
    <property type="protein sequence ID" value="KRM86743.1"/>
    <property type="molecule type" value="Genomic_DNA"/>
</dbReference>
<reference evidence="1 2" key="1">
    <citation type="journal article" date="2015" name="Genome Announc.">
        <title>Expanding the biotechnology potential of lactobacilli through comparative genomics of 213 strains and associated genera.</title>
        <authorList>
            <person name="Sun Z."/>
            <person name="Harris H.M."/>
            <person name="McCann A."/>
            <person name="Guo C."/>
            <person name="Argimon S."/>
            <person name="Zhang W."/>
            <person name="Yang X."/>
            <person name="Jeffery I.B."/>
            <person name="Cooney J.C."/>
            <person name="Kagawa T.F."/>
            <person name="Liu W."/>
            <person name="Song Y."/>
            <person name="Salvetti E."/>
            <person name="Wrobel A."/>
            <person name="Rasinkangas P."/>
            <person name="Parkhill J."/>
            <person name="Rea M.C."/>
            <person name="O'Sullivan O."/>
            <person name="Ritari J."/>
            <person name="Douillard F.P."/>
            <person name="Paul Ross R."/>
            <person name="Yang R."/>
            <person name="Briner A.E."/>
            <person name="Felis G.E."/>
            <person name="de Vos W.M."/>
            <person name="Barrangou R."/>
            <person name="Klaenhammer T.R."/>
            <person name="Caufield P.W."/>
            <person name="Cui Y."/>
            <person name="Zhang H."/>
            <person name="O'Toole P.W."/>
        </authorList>
    </citation>
    <scope>NUCLEOTIDE SEQUENCE [LARGE SCALE GENOMIC DNA]</scope>
    <source>
        <strain evidence="1 2">DSM 22698</strain>
    </source>
</reference>